<protein>
    <submittedName>
        <fullName evidence="2">Uncharacterized protein</fullName>
    </submittedName>
</protein>
<dbReference type="RefSeq" id="WP_185258480.1">
    <property type="nucleotide sequence ID" value="NZ_AP023368.1"/>
</dbReference>
<evidence type="ECO:0000256" key="1">
    <source>
        <dbReference type="SAM" id="SignalP"/>
    </source>
</evidence>
<name>A0A7I8DLH4_9FIRM</name>
<evidence type="ECO:0000313" key="3">
    <source>
        <dbReference type="Proteomes" id="UP000515703"/>
    </source>
</evidence>
<sequence>MKRLKYLFMALVMVTCLVSPSGIVSASSYSTGKAVIPWYVQSSSTMCGFSVSNITDKPINVTITLYNSDGTILLDDNSASTGFITGTSELLNYCDQNTDSTLTFTLNAHSTGTFQTYYNTISKSGYGVIKWEQDGTAIQGLVAHGGYQNKVSNTVNSAFAIPINGGLPF</sequence>
<dbReference type="EMBL" id="AP023368">
    <property type="protein sequence ID" value="BCJ98131.1"/>
    <property type="molecule type" value="Genomic_DNA"/>
</dbReference>
<accession>A0A7I8DLH4</accession>
<dbReference type="AlphaFoldDB" id="A0A7I8DLH4"/>
<dbReference type="KEGG" id="acht:bsdcttw_11720"/>
<dbReference type="Proteomes" id="UP000515703">
    <property type="component" value="Chromosome"/>
</dbReference>
<reference evidence="2 3" key="2">
    <citation type="submission" date="2020-08" db="EMBL/GenBank/DDBJ databases">
        <authorList>
            <person name="Ueki A."/>
            <person name="Tonouchi A."/>
        </authorList>
    </citation>
    <scope>NUCLEOTIDE SEQUENCE [LARGE SCALE GENOMIC DNA]</scope>
    <source>
        <strain evidence="2 3">CTTW</strain>
    </source>
</reference>
<keyword evidence="3" id="KW-1185">Reference proteome</keyword>
<reference evidence="2 3" key="1">
    <citation type="submission" date="2020-08" db="EMBL/GenBank/DDBJ databases">
        <title>Draft genome sequencing of an Anaerocolumna strain isolated from anoxic soil subjected to BSD treatment.</title>
        <authorList>
            <person name="Uek A."/>
            <person name="Tonouchi A."/>
        </authorList>
    </citation>
    <scope>NUCLEOTIDE SEQUENCE [LARGE SCALE GENOMIC DNA]</scope>
    <source>
        <strain evidence="2 3">CTTW</strain>
    </source>
</reference>
<organism evidence="2 3">
    <name type="scientific">Anaerocolumna chitinilytica</name>
    <dbReference type="NCBI Taxonomy" id="1727145"/>
    <lineage>
        <taxon>Bacteria</taxon>
        <taxon>Bacillati</taxon>
        <taxon>Bacillota</taxon>
        <taxon>Clostridia</taxon>
        <taxon>Lachnospirales</taxon>
        <taxon>Lachnospiraceae</taxon>
        <taxon>Anaerocolumna</taxon>
    </lineage>
</organism>
<feature type="chain" id="PRO_5029903365" evidence="1">
    <location>
        <begin position="27"/>
        <end position="169"/>
    </location>
</feature>
<proteinExistence type="predicted"/>
<keyword evidence="1" id="KW-0732">Signal</keyword>
<feature type="signal peptide" evidence="1">
    <location>
        <begin position="1"/>
        <end position="26"/>
    </location>
</feature>
<evidence type="ECO:0000313" key="2">
    <source>
        <dbReference type="EMBL" id="BCJ98131.1"/>
    </source>
</evidence>
<gene>
    <name evidence="2" type="ORF">bsdcttw_11720</name>
</gene>